<feature type="domain" description="Phosphatidic acid phosphatase type 2/haloperoxidase" evidence="2">
    <location>
        <begin position="69"/>
        <end position="145"/>
    </location>
</feature>
<dbReference type="Proteomes" id="UP001489897">
    <property type="component" value="Unassembled WGS sequence"/>
</dbReference>
<feature type="transmembrane region" description="Helical" evidence="1">
    <location>
        <begin position="6"/>
        <end position="26"/>
    </location>
</feature>
<keyword evidence="1" id="KW-0812">Transmembrane</keyword>
<feature type="transmembrane region" description="Helical" evidence="1">
    <location>
        <begin position="101"/>
        <end position="118"/>
    </location>
</feature>
<evidence type="ECO:0000313" key="4">
    <source>
        <dbReference type="Proteomes" id="UP001489897"/>
    </source>
</evidence>
<dbReference type="Pfam" id="PF01569">
    <property type="entry name" value="PAP2"/>
    <property type="match status" value="1"/>
</dbReference>
<feature type="transmembrane region" description="Helical" evidence="1">
    <location>
        <begin position="38"/>
        <end position="58"/>
    </location>
</feature>
<name>A0ABU9S0H9_9BURK</name>
<dbReference type="RefSeq" id="WP_342949790.1">
    <property type="nucleotide sequence ID" value="NZ_JAYMRV010000013.1"/>
</dbReference>
<keyword evidence="4" id="KW-1185">Reference proteome</keyword>
<dbReference type="Gene3D" id="1.20.144.10">
    <property type="entry name" value="Phosphatidic acid phosphatase type 2/haloperoxidase"/>
    <property type="match status" value="1"/>
</dbReference>
<evidence type="ECO:0000259" key="2">
    <source>
        <dbReference type="Pfam" id="PF01569"/>
    </source>
</evidence>
<protein>
    <submittedName>
        <fullName evidence="3">Phosphatase PAP2 family protein</fullName>
    </submittedName>
</protein>
<proteinExistence type="predicted"/>
<dbReference type="InterPro" id="IPR000326">
    <property type="entry name" value="PAP2/HPO"/>
</dbReference>
<evidence type="ECO:0000313" key="3">
    <source>
        <dbReference type="EMBL" id="MEM5425833.1"/>
    </source>
</evidence>
<dbReference type="SUPFAM" id="SSF48317">
    <property type="entry name" value="Acid phosphatase/Vanadium-dependent haloperoxidase"/>
    <property type="match status" value="1"/>
</dbReference>
<keyword evidence="1" id="KW-1133">Transmembrane helix</keyword>
<comment type="caution">
    <text evidence="3">The sequence shown here is derived from an EMBL/GenBank/DDBJ whole genome shotgun (WGS) entry which is preliminary data.</text>
</comment>
<evidence type="ECO:0000256" key="1">
    <source>
        <dbReference type="SAM" id="Phobius"/>
    </source>
</evidence>
<feature type="transmembrane region" description="Helical" evidence="1">
    <location>
        <begin position="154"/>
        <end position="173"/>
    </location>
</feature>
<feature type="transmembrane region" description="Helical" evidence="1">
    <location>
        <begin position="124"/>
        <end position="142"/>
    </location>
</feature>
<accession>A0ABU9S0H9</accession>
<reference evidence="3 4" key="1">
    <citation type="submission" date="2024-01" db="EMBL/GenBank/DDBJ databases">
        <title>The diversity of rhizobia nodulating Mimosa spp. in eleven states of Brazil covering several biomes is determined by host plant, location, and edaphic factors.</title>
        <authorList>
            <person name="Rouws L."/>
            <person name="Barauna A."/>
            <person name="Beukes C."/>
            <person name="De Faria S.M."/>
            <person name="Gross E."/>
            <person name="Dos Reis Junior F.B."/>
            <person name="Simon M."/>
            <person name="Maluk M."/>
            <person name="Odee D.W."/>
            <person name="Kenicer G."/>
            <person name="Young J.P.W."/>
            <person name="Reis V.M."/>
            <person name="Zilli J."/>
            <person name="James E.K."/>
        </authorList>
    </citation>
    <scope>NUCLEOTIDE SEQUENCE [LARGE SCALE GENOMIC DNA]</scope>
    <source>
        <strain evidence="3 4">JPY167</strain>
    </source>
</reference>
<sequence length="192" mass="20587">MWSAISNLGDAALTIPLAIVCFVWLARSPTGTRVAISWAALLSVAMLLVGVTKILYAGCGIQIRSLDFRMISGHTMLASAIWPMSWLIVLNDGSRIKPGAAIWPGIVFATAIGISRVFDEAHTVSEVVSGWTLGMLVTILLIRWSGAPIVPPRLRPIAAASLFAVSAVAYGHHAPIQGAIDMYSPWLCEHWA</sequence>
<dbReference type="InterPro" id="IPR036938">
    <property type="entry name" value="PAP2/HPO_sf"/>
</dbReference>
<dbReference type="EMBL" id="JAYMRV010000013">
    <property type="protein sequence ID" value="MEM5425833.1"/>
    <property type="molecule type" value="Genomic_DNA"/>
</dbReference>
<organism evidence="3 4">
    <name type="scientific">Paraburkholderia ferrariae</name>
    <dbReference type="NCBI Taxonomy" id="386056"/>
    <lineage>
        <taxon>Bacteria</taxon>
        <taxon>Pseudomonadati</taxon>
        <taxon>Pseudomonadota</taxon>
        <taxon>Betaproteobacteria</taxon>
        <taxon>Burkholderiales</taxon>
        <taxon>Burkholderiaceae</taxon>
        <taxon>Paraburkholderia</taxon>
    </lineage>
</organism>
<feature type="transmembrane region" description="Helical" evidence="1">
    <location>
        <begin position="70"/>
        <end position="89"/>
    </location>
</feature>
<keyword evidence="1" id="KW-0472">Membrane</keyword>
<gene>
    <name evidence="3" type="ORF">VSR73_32845</name>
</gene>
<dbReference type="CDD" id="cd01610">
    <property type="entry name" value="PAP2_like"/>
    <property type="match status" value="1"/>
</dbReference>